<dbReference type="InterPro" id="IPR028888">
    <property type="entry name" value="MOCS2B_euk"/>
</dbReference>
<comment type="similarity">
    <text evidence="4">Belongs to the MoaE family. MOCS2B subfamily.</text>
</comment>
<feature type="binding site" evidence="4">
    <location>
        <begin position="111"/>
        <end position="112"/>
    </location>
    <ligand>
        <name>substrate</name>
    </ligand>
</feature>
<dbReference type="OrthoDB" id="5531344at2759"/>
<dbReference type="InterPro" id="IPR036563">
    <property type="entry name" value="MoaE_sf"/>
</dbReference>
<comment type="function">
    <text evidence="4">Catalytic subunit of the molybdopterin synthase complex, a complex that catalyzes the conversion of precursor Z into molybdopterin. Acts by mediating the incorporation of 2 sulfur atoms from thiocarboxylated MOCS2A into precursor Z to generate a dithiolene group.</text>
</comment>
<dbReference type="HAMAP" id="MF_03052">
    <property type="entry name" value="MOC2B"/>
    <property type="match status" value="1"/>
</dbReference>
<keyword evidence="2 4" id="KW-0808">Transferase</keyword>
<feature type="binding site" evidence="4">
    <location>
        <position position="127"/>
    </location>
    <ligand>
        <name>substrate</name>
    </ligand>
</feature>
<evidence type="ECO:0000256" key="5">
    <source>
        <dbReference type="SAM" id="MobiDB-lite"/>
    </source>
</evidence>
<dbReference type="CDD" id="cd00756">
    <property type="entry name" value="MoaE"/>
    <property type="match status" value="1"/>
</dbReference>
<dbReference type="GO" id="GO:0006777">
    <property type="term" value="P:Mo-molybdopterin cofactor biosynthetic process"/>
    <property type="evidence" value="ECO:0007669"/>
    <property type="project" value="UniProtKB-UniRule"/>
</dbReference>
<dbReference type="Gene3D" id="3.90.1170.40">
    <property type="entry name" value="Molybdopterin biosynthesis MoaE subunit"/>
    <property type="match status" value="1"/>
</dbReference>
<evidence type="ECO:0000313" key="7">
    <source>
        <dbReference type="Proteomes" id="UP000758603"/>
    </source>
</evidence>
<evidence type="ECO:0000256" key="1">
    <source>
        <dbReference type="ARBA" id="ARBA00022490"/>
    </source>
</evidence>
<dbReference type="Proteomes" id="UP000758603">
    <property type="component" value="Unassembled WGS sequence"/>
</dbReference>
<keyword evidence="3 4" id="KW-0501">Molybdenum cofactor biosynthesis</keyword>
<name>A0A9P8UPJ2_9PEZI</name>
<comment type="catalytic activity">
    <reaction evidence="4">
        <text>2 [molybdopterin-synthase sulfur-carrier protein]-C-terminal-Gly-aminoethanethioate + cyclic pyranopterin phosphate + H2O = molybdopterin + 2 [molybdopterin-synthase sulfur-carrier protein]-C-terminal Gly-Gly + 2 H(+)</text>
        <dbReference type="Rhea" id="RHEA:26333"/>
        <dbReference type="Rhea" id="RHEA-COMP:12202"/>
        <dbReference type="Rhea" id="RHEA-COMP:19907"/>
        <dbReference type="ChEBI" id="CHEBI:15377"/>
        <dbReference type="ChEBI" id="CHEBI:15378"/>
        <dbReference type="ChEBI" id="CHEBI:58698"/>
        <dbReference type="ChEBI" id="CHEBI:59648"/>
        <dbReference type="ChEBI" id="CHEBI:90778"/>
        <dbReference type="ChEBI" id="CHEBI:232372"/>
        <dbReference type="EC" id="2.8.1.12"/>
    </reaction>
</comment>
<dbReference type="FunFam" id="3.90.1170.40:FF:000003">
    <property type="entry name" value="Molybdopterin converting factor subunit 2"/>
    <property type="match status" value="1"/>
</dbReference>
<feature type="region of interest" description="Disordered" evidence="5">
    <location>
        <begin position="146"/>
        <end position="205"/>
    </location>
</feature>
<dbReference type="Pfam" id="PF02391">
    <property type="entry name" value="MoaE"/>
    <property type="match status" value="1"/>
</dbReference>
<keyword evidence="1 4" id="KW-0963">Cytoplasm</keyword>
<reference evidence="6" key="1">
    <citation type="journal article" date="2021" name="Nat. Commun.">
        <title>Genetic determinants of endophytism in the Arabidopsis root mycobiome.</title>
        <authorList>
            <person name="Mesny F."/>
            <person name="Miyauchi S."/>
            <person name="Thiergart T."/>
            <person name="Pickel B."/>
            <person name="Atanasova L."/>
            <person name="Karlsson M."/>
            <person name="Huettel B."/>
            <person name="Barry K.W."/>
            <person name="Haridas S."/>
            <person name="Chen C."/>
            <person name="Bauer D."/>
            <person name="Andreopoulos W."/>
            <person name="Pangilinan J."/>
            <person name="LaButti K."/>
            <person name="Riley R."/>
            <person name="Lipzen A."/>
            <person name="Clum A."/>
            <person name="Drula E."/>
            <person name="Henrissat B."/>
            <person name="Kohler A."/>
            <person name="Grigoriev I.V."/>
            <person name="Martin F.M."/>
            <person name="Hacquard S."/>
        </authorList>
    </citation>
    <scope>NUCLEOTIDE SEQUENCE</scope>
    <source>
        <strain evidence="6">MPI-SDFR-AT-0073</strain>
    </source>
</reference>
<gene>
    <name evidence="4" type="primary">cnxH</name>
    <name evidence="6" type="ORF">BKA67DRAFT_158890</name>
</gene>
<dbReference type="EC" id="2.8.1.12" evidence="4"/>
<dbReference type="PANTHER" id="PTHR23404">
    <property type="entry name" value="MOLYBDOPTERIN SYNTHASE RELATED"/>
    <property type="match status" value="1"/>
</dbReference>
<comment type="caution">
    <text evidence="6">The sequence shown here is derived from an EMBL/GenBank/DDBJ whole genome shotgun (WGS) entry which is preliminary data.</text>
</comment>
<sequence>MDSQLSEMQEEGCYVSLTHEYLNAQDVMNRVRSPQAGAIVLFAGTTRDNFGGKPVKELQYSAYNALALRSMLSICKEITNKHGLKGIAMIHRLGTVPIGEESILIAVSSPHRQAAWRAGEEALEQCKARVEVWKREEFDGEEGVWRANRDGTKGEKISPSEPTIPDGEKPTFENSQDGAFGPVIRPRRPGENGHGAVVHQGPYDS</sequence>
<evidence type="ECO:0000313" key="6">
    <source>
        <dbReference type="EMBL" id="KAH6656530.1"/>
    </source>
</evidence>
<evidence type="ECO:0000256" key="3">
    <source>
        <dbReference type="ARBA" id="ARBA00023150"/>
    </source>
</evidence>
<accession>A0A9P8UPJ2</accession>
<evidence type="ECO:0000256" key="4">
    <source>
        <dbReference type="HAMAP-Rule" id="MF_03052"/>
    </source>
</evidence>
<feature type="compositionally biased region" description="Basic and acidic residues" evidence="5">
    <location>
        <begin position="146"/>
        <end position="158"/>
    </location>
</feature>
<proteinExistence type="inferred from homology"/>
<dbReference type="EMBL" id="JAGPXC010000002">
    <property type="protein sequence ID" value="KAH6656530.1"/>
    <property type="molecule type" value="Genomic_DNA"/>
</dbReference>
<organism evidence="6 7">
    <name type="scientific">Truncatella angustata</name>
    <dbReference type="NCBI Taxonomy" id="152316"/>
    <lineage>
        <taxon>Eukaryota</taxon>
        <taxon>Fungi</taxon>
        <taxon>Dikarya</taxon>
        <taxon>Ascomycota</taxon>
        <taxon>Pezizomycotina</taxon>
        <taxon>Sordariomycetes</taxon>
        <taxon>Xylariomycetidae</taxon>
        <taxon>Amphisphaeriales</taxon>
        <taxon>Sporocadaceae</taxon>
        <taxon>Truncatella</taxon>
    </lineage>
</organism>
<comment type="subunit">
    <text evidence="4">Heterotetramer; composed of 2 small (MOCS2A) and 2 large (MOCS2B) subunits.</text>
</comment>
<feature type="binding site" evidence="4">
    <location>
        <begin position="134"/>
        <end position="136"/>
    </location>
    <ligand>
        <name>substrate</name>
    </ligand>
</feature>
<dbReference type="GO" id="GO:0030366">
    <property type="term" value="F:molybdopterin synthase activity"/>
    <property type="evidence" value="ECO:0007669"/>
    <property type="project" value="UniProtKB-UniRule"/>
</dbReference>
<dbReference type="AlphaFoldDB" id="A0A9P8UPJ2"/>
<evidence type="ECO:0000256" key="2">
    <source>
        <dbReference type="ARBA" id="ARBA00022679"/>
    </source>
</evidence>
<comment type="subcellular location">
    <subcellularLocation>
        <location evidence="4">Cytoplasm</location>
    </subcellularLocation>
</comment>
<dbReference type="InterPro" id="IPR003448">
    <property type="entry name" value="Mopterin_biosynth_MoaE"/>
</dbReference>
<dbReference type="GO" id="GO:1990140">
    <property type="term" value="C:molybdopterin synthase complex"/>
    <property type="evidence" value="ECO:0007669"/>
    <property type="project" value="UniProtKB-UniRule"/>
</dbReference>
<dbReference type="SUPFAM" id="SSF54690">
    <property type="entry name" value="Molybdopterin synthase subunit MoaE"/>
    <property type="match status" value="1"/>
</dbReference>
<protein>
    <recommendedName>
        <fullName evidence="4">Molybdopterin synthase catalytic subunit</fullName>
        <ecNumber evidence="4">2.8.1.12</ecNumber>
    </recommendedName>
    <alternativeName>
        <fullName evidence="4">Common component for nitrate reductase and xanthine dehydrogenase protein H</fullName>
    </alternativeName>
    <alternativeName>
        <fullName evidence="4">Molybdenum cofactor synthesis protein 2 large subunit</fullName>
    </alternativeName>
    <alternativeName>
        <fullName evidence="4">Molybdenum cofactor synthesis protein 2B</fullName>
        <shortName evidence="4">MOCS2B</shortName>
    </alternativeName>
</protein>
<comment type="pathway">
    <text evidence="4">Cofactor biosynthesis; molybdopterin biosynthesis.</text>
</comment>
<keyword evidence="7" id="KW-1185">Reference proteome</keyword>